<protein>
    <submittedName>
        <fullName evidence="1">Uncharacterized protein</fullName>
    </submittedName>
</protein>
<dbReference type="AlphaFoldDB" id="X1IKC1"/>
<dbReference type="EMBL" id="BARU01021208">
    <property type="protein sequence ID" value="GAH57988.1"/>
    <property type="molecule type" value="Genomic_DNA"/>
</dbReference>
<organism evidence="1">
    <name type="scientific">marine sediment metagenome</name>
    <dbReference type="NCBI Taxonomy" id="412755"/>
    <lineage>
        <taxon>unclassified sequences</taxon>
        <taxon>metagenomes</taxon>
        <taxon>ecological metagenomes</taxon>
    </lineage>
</organism>
<sequence length="98" mass="11194">MTNYTMQDDPFETIKATFEHLHLTTTHSQRLDWIEAAVSRIPHGRTYVADTADFNDIFNSGCEWITINDQPYIYPMIVFAAALNQLMTGAPIEQSIKV</sequence>
<reference evidence="1" key="1">
    <citation type="journal article" date="2014" name="Front. Microbiol.">
        <title>High frequency of phylogenetically diverse reductive dehalogenase-homologous genes in deep subseafloor sedimentary metagenomes.</title>
        <authorList>
            <person name="Kawai M."/>
            <person name="Futagami T."/>
            <person name="Toyoda A."/>
            <person name="Takaki Y."/>
            <person name="Nishi S."/>
            <person name="Hori S."/>
            <person name="Arai W."/>
            <person name="Tsubouchi T."/>
            <person name="Morono Y."/>
            <person name="Uchiyama I."/>
            <person name="Ito T."/>
            <person name="Fujiyama A."/>
            <person name="Inagaki F."/>
            <person name="Takami H."/>
        </authorList>
    </citation>
    <scope>NUCLEOTIDE SEQUENCE</scope>
    <source>
        <strain evidence="1">Expedition CK06-06</strain>
    </source>
</reference>
<name>X1IKC1_9ZZZZ</name>
<comment type="caution">
    <text evidence="1">The sequence shown here is derived from an EMBL/GenBank/DDBJ whole genome shotgun (WGS) entry which is preliminary data.</text>
</comment>
<accession>X1IKC1</accession>
<gene>
    <name evidence="1" type="ORF">S03H2_34729</name>
</gene>
<evidence type="ECO:0000313" key="1">
    <source>
        <dbReference type="EMBL" id="GAH57988.1"/>
    </source>
</evidence>
<proteinExistence type="predicted"/>